<dbReference type="EMBL" id="NBCO01000068">
    <property type="protein sequence ID" value="ORC83475.1"/>
    <property type="molecule type" value="Genomic_DNA"/>
</dbReference>
<keyword evidence="2" id="KW-0732">Signal</keyword>
<comment type="caution">
    <text evidence="3">The sequence shown here is derived from an EMBL/GenBank/DDBJ whole genome shotgun (WGS) entry which is preliminary data.</text>
</comment>
<evidence type="ECO:0000256" key="2">
    <source>
        <dbReference type="SAM" id="SignalP"/>
    </source>
</evidence>
<accession>A0A1X0NFI0</accession>
<feature type="region of interest" description="Disordered" evidence="1">
    <location>
        <begin position="49"/>
        <end position="99"/>
    </location>
</feature>
<reference evidence="3 4" key="1">
    <citation type="submission" date="2017-03" db="EMBL/GenBank/DDBJ databases">
        <title>An alternative strategy for trypanosome survival in the mammalian bloodstream revealed through genome and transcriptome analysis of the ubiquitous bovine parasite Trypanosoma (Megatrypanum) theileri.</title>
        <authorList>
            <person name="Kelly S."/>
            <person name="Ivens A."/>
            <person name="Mott A."/>
            <person name="O'Neill E."/>
            <person name="Emms D."/>
            <person name="Macleod O."/>
            <person name="Voorheis P."/>
            <person name="Matthews J."/>
            <person name="Matthews K."/>
            <person name="Carrington M."/>
        </authorList>
    </citation>
    <scope>NUCLEOTIDE SEQUENCE [LARGE SCALE GENOMIC DNA]</scope>
    <source>
        <strain evidence="3">Edinburgh</strain>
    </source>
</reference>
<feature type="compositionally biased region" description="Basic and acidic residues" evidence="1">
    <location>
        <begin position="59"/>
        <end position="68"/>
    </location>
</feature>
<evidence type="ECO:0000313" key="4">
    <source>
        <dbReference type="Proteomes" id="UP000192257"/>
    </source>
</evidence>
<protein>
    <recommendedName>
        <fullName evidence="5">Secreted protein</fullName>
    </recommendedName>
</protein>
<name>A0A1X0NFI0_9TRYP</name>
<dbReference type="RefSeq" id="XP_028877541.1">
    <property type="nucleotide sequence ID" value="XM_029031154.1"/>
</dbReference>
<feature type="compositionally biased region" description="Basic and acidic residues" evidence="1">
    <location>
        <begin position="87"/>
        <end position="99"/>
    </location>
</feature>
<evidence type="ECO:0000256" key="1">
    <source>
        <dbReference type="SAM" id="MobiDB-lite"/>
    </source>
</evidence>
<gene>
    <name evidence="3" type="ORF">TM35_000681070</name>
</gene>
<feature type="non-terminal residue" evidence="3">
    <location>
        <position position="99"/>
    </location>
</feature>
<evidence type="ECO:0008006" key="5">
    <source>
        <dbReference type="Google" id="ProtNLM"/>
    </source>
</evidence>
<dbReference type="Proteomes" id="UP000192257">
    <property type="component" value="Unassembled WGS sequence"/>
</dbReference>
<proteinExistence type="predicted"/>
<evidence type="ECO:0000313" key="3">
    <source>
        <dbReference type="EMBL" id="ORC83475.1"/>
    </source>
</evidence>
<keyword evidence="4" id="KW-1185">Reference proteome</keyword>
<sequence>MNRVLFFLLLVLSVVCVGAVAAADGGIPGEDGPGEPAARGEVPLANEKARAGLETTGVNDRELGRSDSLDGVPEGGLDPKGPVVDLKGPKVKLEEQEGD</sequence>
<dbReference type="AlphaFoldDB" id="A0A1X0NFI0"/>
<dbReference type="VEuPathDB" id="TriTrypDB:TM35_000681070"/>
<feature type="chain" id="PRO_5012484761" description="Secreted protein" evidence="2">
    <location>
        <begin position="23"/>
        <end position="99"/>
    </location>
</feature>
<organism evidence="3 4">
    <name type="scientific">Trypanosoma theileri</name>
    <dbReference type="NCBI Taxonomy" id="67003"/>
    <lineage>
        <taxon>Eukaryota</taxon>
        <taxon>Discoba</taxon>
        <taxon>Euglenozoa</taxon>
        <taxon>Kinetoplastea</taxon>
        <taxon>Metakinetoplastina</taxon>
        <taxon>Trypanosomatida</taxon>
        <taxon>Trypanosomatidae</taxon>
        <taxon>Trypanosoma</taxon>
    </lineage>
</organism>
<feature type="signal peptide" evidence="2">
    <location>
        <begin position="1"/>
        <end position="22"/>
    </location>
</feature>
<dbReference type="GeneID" id="39990934"/>